<dbReference type="EMBL" id="JAWQEG010003359">
    <property type="protein sequence ID" value="KAK3866652.1"/>
    <property type="molecule type" value="Genomic_DNA"/>
</dbReference>
<dbReference type="Proteomes" id="UP001286313">
    <property type="component" value="Unassembled WGS sequence"/>
</dbReference>
<protein>
    <submittedName>
        <fullName evidence="1">Uncharacterized protein</fullName>
    </submittedName>
</protein>
<gene>
    <name evidence="1" type="ORF">Pcinc_027822</name>
</gene>
<sequence>MEEKGMVKKEDEEEVALVVEDIIPVVSQKALGEVAEIVGERIVKQEAREVVALETSDHLCSKIIHGGRNDKKRGEQRGKCLPHQKRWGVSIWMGEAGAAPPSLSVVLLGDVTQDQLETRSTVQPLLILHLLLLLLCDGSEIRQPPTTTPFAFRLSGTSSPCGTCLRGNVVNLCHPRRRDGVEGGQGGNT</sequence>
<organism evidence="1 2">
    <name type="scientific">Petrolisthes cinctipes</name>
    <name type="common">Flat porcelain crab</name>
    <dbReference type="NCBI Taxonomy" id="88211"/>
    <lineage>
        <taxon>Eukaryota</taxon>
        <taxon>Metazoa</taxon>
        <taxon>Ecdysozoa</taxon>
        <taxon>Arthropoda</taxon>
        <taxon>Crustacea</taxon>
        <taxon>Multicrustacea</taxon>
        <taxon>Malacostraca</taxon>
        <taxon>Eumalacostraca</taxon>
        <taxon>Eucarida</taxon>
        <taxon>Decapoda</taxon>
        <taxon>Pleocyemata</taxon>
        <taxon>Anomura</taxon>
        <taxon>Galatheoidea</taxon>
        <taxon>Porcellanidae</taxon>
        <taxon>Petrolisthes</taxon>
    </lineage>
</organism>
<evidence type="ECO:0000313" key="1">
    <source>
        <dbReference type="EMBL" id="KAK3866652.1"/>
    </source>
</evidence>
<keyword evidence="2" id="KW-1185">Reference proteome</keyword>
<reference evidence="1" key="1">
    <citation type="submission" date="2023-10" db="EMBL/GenBank/DDBJ databases">
        <title>Genome assemblies of two species of porcelain crab, Petrolisthes cinctipes and Petrolisthes manimaculis (Anomura: Porcellanidae).</title>
        <authorList>
            <person name="Angst P."/>
        </authorList>
    </citation>
    <scope>NUCLEOTIDE SEQUENCE</scope>
    <source>
        <strain evidence="1">PB745_01</strain>
        <tissue evidence="1">Gill</tissue>
    </source>
</reference>
<evidence type="ECO:0000313" key="2">
    <source>
        <dbReference type="Proteomes" id="UP001286313"/>
    </source>
</evidence>
<proteinExistence type="predicted"/>
<accession>A0AAE1F3N1</accession>
<name>A0AAE1F3N1_PETCI</name>
<dbReference type="AlphaFoldDB" id="A0AAE1F3N1"/>
<comment type="caution">
    <text evidence="1">The sequence shown here is derived from an EMBL/GenBank/DDBJ whole genome shotgun (WGS) entry which is preliminary data.</text>
</comment>